<evidence type="ECO:0000256" key="2">
    <source>
        <dbReference type="ARBA" id="ARBA00006906"/>
    </source>
</evidence>
<dbReference type="Proteomes" id="UP000288227">
    <property type="component" value="Unassembled WGS sequence"/>
</dbReference>
<dbReference type="InterPro" id="IPR000887">
    <property type="entry name" value="Aldlse_KDPG_KHG"/>
</dbReference>
<evidence type="ECO:0000256" key="1">
    <source>
        <dbReference type="ARBA" id="ARBA00004761"/>
    </source>
</evidence>
<reference evidence="6 7" key="1">
    <citation type="submission" date="2018-11" db="EMBL/GenBank/DDBJ databases">
        <title>Chryseotalea sanarue gen. nov., sp., nov., a member of the family Cytophagaceae, isolated from a brackish lake in Hamamatsu Japan.</title>
        <authorList>
            <person name="Maejima Y."/>
            <person name="Iino T."/>
            <person name="Muraguchi Y."/>
            <person name="Fukuda K."/>
            <person name="Ohkuma M."/>
            <person name="Moriuchi R."/>
            <person name="Dohra H."/>
            <person name="Kimbara K."/>
            <person name="Shintani M."/>
        </authorList>
    </citation>
    <scope>NUCLEOTIDE SEQUENCE [LARGE SCALE GENOMIC DNA]</scope>
    <source>
        <strain evidence="6 7">Ys</strain>
    </source>
</reference>
<comment type="caution">
    <text evidence="6">The sequence shown here is derived from an EMBL/GenBank/DDBJ whole genome shotgun (WGS) entry which is preliminary data.</text>
</comment>
<proteinExistence type="inferred from homology"/>
<evidence type="ECO:0000256" key="4">
    <source>
        <dbReference type="ARBA" id="ARBA00023239"/>
    </source>
</evidence>
<evidence type="ECO:0000313" key="6">
    <source>
        <dbReference type="EMBL" id="GCC50062.1"/>
    </source>
</evidence>
<dbReference type="GO" id="GO:0016829">
    <property type="term" value="F:lyase activity"/>
    <property type="evidence" value="ECO:0007669"/>
    <property type="project" value="UniProtKB-KW"/>
</dbReference>
<accession>A0A401U5A6</accession>
<evidence type="ECO:0000256" key="3">
    <source>
        <dbReference type="ARBA" id="ARBA00011233"/>
    </source>
</evidence>
<dbReference type="EMBL" id="BHXQ01000001">
    <property type="protein sequence ID" value="GCC50062.1"/>
    <property type="molecule type" value="Genomic_DNA"/>
</dbReference>
<dbReference type="OrthoDB" id="9802667at2"/>
<name>A0A401U5A6_9BACT</name>
<dbReference type="Pfam" id="PF01081">
    <property type="entry name" value="Aldolase"/>
    <property type="match status" value="1"/>
</dbReference>
<gene>
    <name evidence="6" type="ORF">SanaruYs_02770</name>
</gene>
<comment type="similarity">
    <text evidence="2">Belongs to the KHG/KDPG aldolase family.</text>
</comment>
<keyword evidence="4" id="KW-0456">Lyase</keyword>
<evidence type="ECO:0000313" key="7">
    <source>
        <dbReference type="Proteomes" id="UP000288227"/>
    </source>
</evidence>
<dbReference type="InterPro" id="IPR013785">
    <property type="entry name" value="Aldolase_TIM"/>
</dbReference>
<dbReference type="CDD" id="cd00452">
    <property type="entry name" value="KDPG_aldolase"/>
    <property type="match status" value="1"/>
</dbReference>
<sequence>MTSQLIEATVQSIEQSAIVPVFYHDDADICLSVLKVCHQAGVKVFEFTNRGAAALKNFEVLQNYAAQHPDLLLGIGTILSTEESKTFLSKGARFVVSPALIPSMCAIQANSYTPWIPGCGTVTEVVKAKELGARLIKVFPGNVLGPAFVSAVRAILPEVKLMPTGGVEPTINNLTAWFDAGVVAVGMGSQLFTKELISKQDWSGMEKRVKDTLSMINQIKN</sequence>
<evidence type="ECO:0000256" key="5">
    <source>
        <dbReference type="ARBA" id="ARBA00023277"/>
    </source>
</evidence>
<dbReference type="PANTHER" id="PTHR30246">
    <property type="entry name" value="2-KETO-3-DEOXY-6-PHOSPHOGLUCONATE ALDOLASE"/>
    <property type="match status" value="1"/>
</dbReference>
<dbReference type="Gene3D" id="3.20.20.70">
    <property type="entry name" value="Aldolase class I"/>
    <property type="match status" value="1"/>
</dbReference>
<comment type="subunit">
    <text evidence="3">Homotrimer.</text>
</comment>
<protein>
    <submittedName>
        <fullName evidence="6">Bifunctional 4-hydroxy-2-oxoglutarate aldolase/2-dehydro-3-deoxy-phosphogluconate aldolase</fullName>
    </submittedName>
</protein>
<keyword evidence="5" id="KW-0119">Carbohydrate metabolism</keyword>
<dbReference type="SUPFAM" id="SSF51569">
    <property type="entry name" value="Aldolase"/>
    <property type="match status" value="1"/>
</dbReference>
<comment type="pathway">
    <text evidence="1">Carbohydrate acid metabolism.</text>
</comment>
<keyword evidence="7" id="KW-1185">Reference proteome</keyword>
<dbReference type="PANTHER" id="PTHR30246:SF1">
    <property type="entry name" value="2-DEHYDRO-3-DEOXY-6-PHOSPHOGALACTONATE ALDOLASE-RELATED"/>
    <property type="match status" value="1"/>
</dbReference>
<dbReference type="AlphaFoldDB" id="A0A401U5A6"/>
<dbReference type="RefSeq" id="WP_127120720.1">
    <property type="nucleotide sequence ID" value="NZ_BHXQ01000001.1"/>
</dbReference>
<organism evidence="6 7">
    <name type="scientific">Chryseotalea sanaruensis</name>
    <dbReference type="NCBI Taxonomy" id="2482724"/>
    <lineage>
        <taxon>Bacteria</taxon>
        <taxon>Pseudomonadati</taxon>
        <taxon>Bacteroidota</taxon>
        <taxon>Cytophagia</taxon>
        <taxon>Cytophagales</taxon>
        <taxon>Chryseotaleaceae</taxon>
        <taxon>Chryseotalea</taxon>
    </lineage>
</organism>